<dbReference type="AlphaFoldDB" id="A0A563VUK4"/>
<keyword evidence="5" id="KW-1185">Reference proteome</keyword>
<dbReference type="RefSeq" id="WP_144865290.1">
    <property type="nucleotide sequence ID" value="NZ_LR213791.1"/>
</dbReference>
<dbReference type="Pfam" id="PF01520">
    <property type="entry name" value="Amidase_3"/>
    <property type="match status" value="1"/>
</dbReference>
<reference evidence="4 5" key="1">
    <citation type="submission" date="2019-01" db="EMBL/GenBank/DDBJ databases">
        <authorList>
            <person name="Brito A."/>
        </authorList>
    </citation>
    <scope>NUCLEOTIDE SEQUENCE [LARGE SCALE GENOMIC DNA]</scope>
    <source>
        <strain evidence="4">1</strain>
    </source>
</reference>
<evidence type="ECO:0000313" key="4">
    <source>
        <dbReference type="EMBL" id="VEP15120.1"/>
    </source>
</evidence>
<dbReference type="SUPFAM" id="SSF53187">
    <property type="entry name" value="Zn-dependent exopeptidases"/>
    <property type="match status" value="1"/>
</dbReference>
<dbReference type="GO" id="GO:0008745">
    <property type="term" value="F:N-acetylmuramoyl-L-alanine amidase activity"/>
    <property type="evidence" value="ECO:0007669"/>
    <property type="project" value="InterPro"/>
</dbReference>
<dbReference type="SMART" id="SM00646">
    <property type="entry name" value="Ami_3"/>
    <property type="match status" value="1"/>
</dbReference>
<dbReference type="CDD" id="cd02696">
    <property type="entry name" value="MurNAc-LAA"/>
    <property type="match status" value="1"/>
</dbReference>
<dbReference type="PANTHER" id="PTHR30404">
    <property type="entry name" value="N-ACETYLMURAMOYL-L-ALANINE AMIDASE"/>
    <property type="match status" value="1"/>
</dbReference>
<dbReference type="EMBL" id="CAACVJ010000235">
    <property type="protein sequence ID" value="VEP15120.1"/>
    <property type="molecule type" value="Genomic_DNA"/>
</dbReference>
<organism evidence="4 5">
    <name type="scientific">Hyella patelloides LEGE 07179</name>
    <dbReference type="NCBI Taxonomy" id="945734"/>
    <lineage>
        <taxon>Bacteria</taxon>
        <taxon>Bacillati</taxon>
        <taxon>Cyanobacteriota</taxon>
        <taxon>Cyanophyceae</taxon>
        <taxon>Pleurocapsales</taxon>
        <taxon>Hyellaceae</taxon>
        <taxon>Hyella</taxon>
    </lineage>
</organism>
<feature type="compositionally biased region" description="Basic and acidic residues" evidence="2">
    <location>
        <begin position="134"/>
        <end position="148"/>
    </location>
</feature>
<dbReference type="InterPro" id="IPR002508">
    <property type="entry name" value="MurNAc-LAA_cat"/>
</dbReference>
<proteinExistence type="predicted"/>
<dbReference type="InterPro" id="IPR021731">
    <property type="entry name" value="AMIN_dom"/>
</dbReference>
<dbReference type="Gene3D" id="3.40.630.40">
    <property type="entry name" value="Zn-dependent exopeptidases"/>
    <property type="match status" value="1"/>
</dbReference>
<evidence type="ECO:0000259" key="3">
    <source>
        <dbReference type="SMART" id="SM00646"/>
    </source>
</evidence>
<dbReference type="Gene3D" id="2.60.40.3500">
    <property type="match status" value="1"/>
</dbReference>
<evidence type="ECO:0000256" key="1">
    <source>
        <dbReference type="ARBA" id="ARBA00022801"/>
    </source>
</evidence>
<dbReference type="Proteomes" id="UP000320055">
    <property type="component" value="Unassembled WGS sequence"/>
</dbReference>
<dbReference type="PANTHER" id="PTHR30404:SF0">
    <property type="entry name" value="N-ACETYLMURAMOYL-L-ALANINE AMIDASE AMIC"/>
    <property type="match status" value="1"/>
</dbReference>
<dbReference type="OrthoDB" id="9806267at2"/>
<name>A0A563VUK4_9CYAN</name>
<dbReference type="Pfam" id="PF11741">
    <property type="entry name" value="AMIN"/>
    <property type="match status" value="2"/>
</dbReference>
<feature type="domain" description="MurNAc-LAA" evidence="3">
    <location>
        <begin position="506"/>
        <end position="615"/>
    </location>
</feature>
<accession>A0A563VUK4</accession>
<evidence type="ECO:0000313" key="5">
    <source>
        <dbReference type="Proteomes" id="UP000320055"/>
    </source>
</evidence>
<dbReference type="GO" id="GO:0030288">
    <property type="term" value="C:outer membrane-bounded periplasmic space"/>
    <property type="evidence" value="ECO:0007669"/>
    <property type="project" value="TreeGrafter"/>
</dbReference>
<dbReference type="GO" id="GO:0009253">
    <property type="term" value="P:peptidoglycan catabolic process"/>
    <property type="evidence" value="ECO:0007669"/>
    <property type="project" value="InterPro"/>
</dbReference>
<keyword evidence="1" id="KW-0378">Hydrolase</keyword>
<dbReference type="InterPro" id="IPR050695">
    <property type="entry name" value="N-acetylmuramoyl_amidase_3"/>
</dbReference>
<feature type="region of interest" description="Disordered" evidence="2">
    <location>
        <begin position="124"/>
        <end position="202"/>
    </location>
</feature>
<evidence type="ECO:0000256" key="2">
    <source>
        <dbReference type="SAM" id="MobiDB-lite"/>
    </source>
</evidence>
<protein>
    <submittedName>
        <fullName evidence="4">N-acetylmuramoyl-L-alanine amidase</fullName>
    </submittedName>
</protein>
<gene>
    <name evidence="4" type="ORF">H1P_310021</name>
</gene>
<sequence length="623" mass="68235">MKLRWLLLSIFGVLILGSPADAGQLLSWEFEENKNRLVFITDEGVQPRAKLIRNPNRLVIELPGTTLGRTTVKETYSGAIRGFRIGQSTDNVVSLVIELAPGYTIDPDRVEFRGASPTEWAVELPSPRVADFPSAERERSTQRTRDLVPPRNDPNPPSRDVESAVTNSNLPGFNLEPAATDNNPPSRNIEPAATDNNSPQLSKSPYVKITSHGFFLDIKGDRTNQVTSTRNGDIIDFDLQGVTLPSDLVSQSVAVNQYGVEEINFSQQDPSTARISLKVAADSSEWRAIFSRIKGLILVPGGTRTVVQNNSPQLTEKQPSPKPIESITINAIDLTDNNSRLSVRSNGNLSANSRLVGNGTYEVTIENAKLGKPFAGPKLGAGSPITQLKVREEASSVILTVTTKLGIRLGNVQSGTNLVALPVIIPARAINVPSPEPPVAARSKPLVVIDPGHGGQDPGTIGIGGVQEKNVILPISLDVAEELRKQGIEVRITRDRDYFISLEGRTDLANDIDADLFVSIHANAINLSRPDVNGLETYYYKSGRRLAEVIHWNILNTVNIRDRNIRRARFFVLRHSEMPAVLLEVGFLTGAEDSSRLKDPSHRRQMAQAIARGIVQYIKENRI</sequence>